<proteinExistence type="inferred from homology"/>
<dbReference type="Pfam" id="PF00005">
    <property type="entry name" value="ABC_tran"/>
    <property type="match status" value="1"/>
</dbReference>
<organism evidence="6 7">
    <name type="scientific">Pseudohoeflea coraliihabitans</name>
    <dbReference type="NCBI Taxonomy" id="2860393"/>
    <lineage>
        <taxon>Bacteria</taxon>
        <taxon>Pseudomonadati</taxon>
        <taxon>Pseudomonadota</taxon>
        <taxon>Alphaproteobacteria</taxon>
        <taxon>Hyphomicrobiales</taxon>
        <taxon>Rhizobiaceae</taxon>
        <taxon>Pseudohoeflea</taxon>
    </lineage>
</organism>
<dbReference type="InterPro" id="IPR003593">
    <property type="entry name" value="AAA+_ATPase"/>
</dbReference>
<keyword evidence="4 6" id="KW-0067">ATP-binding</keyword>
<dbReference type="InterPro" id="IPR017871">
    <property type="entry name" value="ABC_transporter-like_CS"/>
</dbReference>
<dbReference type="InterPro" id="IPR050093">
    <property type="entry name" value="ABC_SmlMolc_Importer"/>
</dbReference>
<gene>
    <name evidence="6" type="ORF">KY465_11060</name>
</gene>
<dbReference type="InterPro" id="IPR003439">
    <property type="entry name" value="ABC_transporter-like_ATP-bd"/>
</dbReference>
<dbReference type="PANTHER" id="PTHR42781">
    <property type="entry name" value="SPERMIDINE/PUTRESCINE IMPORT ATP-BINDING PROTEIN POTA"/>
    <property type="match status" value="1"/>
</dbReference>
<dbReference type="InterPro" id="IPR013611">
    <property type="entry name" value="Transp-assoc_OB_typ2"/>
</dbReference>
<comment type="similarity">
    <text evidence="1">Belongs to the ABC transporter superfamily.</text>
</comment>
<dbReference type="PANTHER" id="PTHR42781:SF4">
    <property type="entry name" value="SPERMIDINE_PUTRESCINE IMPORT ATP-BINDING PROTEIN POTA"/>
    <property type="match status" value="1"/>
</dbReference>
<protein>
    <submittedName>
        <fullName evidence="6">ABC transporter ATP-binding protein</fullName>
    </submittedName>
</protein>
<sequence length="367" mass="40205">MMEVRALAKAFSGVKAIDEFSLQVHADEYLTLLGPSGSGKSTLLRLLAGLEKPDSGSIWLNGVDITTQPTHMRNLGFVQQKYALFPHLNVIDNVAFGLRHRELDPVTDPARVEKRVADILELVGLTDLGGRMVGQLSGGQKQRVSLARTLVTEPKVCLLDEPLGALDANLRERMTVELQKIRRALGVTFMHVTGNEAEAIAMGDRMIVLDRGRLLQVDPPDTIFTVPATIDVARYINAYNILSGTLSDGRFTSSNGAFPVVGDVPELGYYAVRYDAAHVLAPGEMVPDGSASMSARFIASEFMGSQIIYIFRRIDGGTFEVVRHLSREDPASYERDQQCTICWHAADALLFDVKGRLVMDNSMRGAA</sequence>
<keyword evidence="7" id="KW-1185">Reference proteome</keyword>
<name>A0ABS6WPC8_9HYPH</name>
<evidence type="ECO:0000256" key="3">
    <source>
        <dbReference type="ARBA" id="ARBA00022741"/>
    </source>
</evidence>
<dbReference type="RefSeq" id="WP_219201687.1">
    <property type="nucleotide sequence ID" value="NZ_JAHWQX010000002.1"/>
</dbReference>
<evidence type="ECO:0000256" key="1">
    <source>
        <dbReference type="ARBA" id="ARBA00005417"/>
    </source>
</evidence>
<accession>A0ABS6WPC8</accession>
<keyword evidence="2" id="KW-0813">Transport</keyword>
<evidence type="ECO:0000256" key="4">
    <source>
        <dbReference type="ARBA" id="ARBA00022840"/>
    </source>
</evidence>
<keyword evidence="3" id="KW-0547">Nucleotide-binding</keyword>
<reference evidence="6" key="1">
    <citation type="submission" date="2021-07" db="EMBL/GenBank/DDBJ databases">
        <title>Pseudohoeflea marina sp. nov. a polyhydroxyalcanoate-producing bacterium.</title>
        <authorList>
            <person name="Zheng W."/>
            <person name="Yu S."/>
            <person name="Huang Y."/>
        </authorList>
    </citation>
    <scope>NUCLEOTIDE SEQUENCE</scope>
    <source>
        <strain evidence="6">DP4N28-3</strain>
    </source>
</reference>
<evidence type="ECO:0000313" key="6">
    <source>
        <dbReference type="EMBL" id="MBW3097817.1"/>
    </source>
</evidence>
<dbReference type="Pfam" id="PF08402">
    <property type="entry name" value="TOBE_2"/>
    <property type="match status" value="1"/>
</dbReference>
<dbReference type="EMBL" id="JAHWQX010000002">
    <property type="protein sequence ID" value="MBW3097817.1"/>
    <property type="molecule type" value="Genomic_DNA"/>
</dbReference>
<evidence type="ECO:0000259" key="5">
    <source>
        <dbReference type="PROSITE" id="PS50893"/>
    </source>
</evidence>
<dbReference type="GO" id="GO:0005524">
    <property type="term" value="F:ATP binding"/>
    <property type="evidence" value="ECO:0007669"/>
    <property type="project" value="UniProtKB-KW"/>
</dbReference>
<dbReference type="PROSITE" id="PS00211">
    <property type="entry name" value="ABC_TRANSPORTER_1"/>
    <property type="match status" value="1"/>
</dbReference>
<dbReference type="SMART" id="SM00382">
    <property type="entry name" value="AAA"/>
    <property type="match status" value="1"/>
</dbReference>
<dbReference type="PROSITE" id="PS50893">
    <property type="entry name" value="ABC_TRANSPORTER_2"/>
    <property type="match status" value="1"/>
</dbReference>
<feature type="domain" description="ABC transporter" evidence="5">
    <location>
        <begin position="2"/>
        <end position="236"/>
    </location>
</feature>
<evidence type="ECO:0000256" key="2">
    <source>
        <dbReference type="ARBA" id="ARBA00022448"/>
    </source>
</evidence>
<evidence type="ECO:0000313" key="7">
    <source>
        <dbReference type="Proteomes" id="UP001430804"/>
    </source>
</evidence>
<comment type="caution">
    <text evidence="6">The sequence shown here is derived from an EMBL/GenBank/DDBJ whole genome shotgun (WGS) entry which is preliminary data.</text>
</comment>
<dbReference type="Proteomes" id="UP001430804">
    <property type="component" value="Unassembled WGS sequence"/>
</dbReference>